<reference evidence="1" key="1">
    <citation type="submission" date="2021-05" db="EMBL/GenBank/DDBJ databases">
        <title>The genome of the haptophyte Pavlova lutheri (Diacronema luteri, Pavlovales) - a model for lipid biosynthesis in eukaryotic algae.</title>
        <authorList>
            <person name="Hulatt C.J."/>
            <person name="Posewitz M.C."/>
        </authorList>
    </citation>
    <scope>NUCLEOTIDE SEQUENCE</scope>
    <source>
        <strain evidence="1">NIVA-4/92</strain>
    </source>
</reference>
<organism evidence="1 2">
    <name type="scientific">Diacronema lutheri</name>
    <name type="common">Unicellular marine alga</name>
    <name type="synonym">Monochrysis lutheri</name>
    <dbReference type="NCBI Taxonomy" id="2081491"/>
    <lineage>
        <taxon>Eukaryota</taxon>
        <taxon>Haptista</taxon>
        <taxon>Haptophyta</taxon>
        <taxon>Pavlovophyceae</taxon>
        <taxon>Pavlovales</taxon>
        <taxon>Pavlovaceae</taxon>
        <taxon>Diacronema</taxon>
    </lineage>
</organism>
<name>A0A8J6C9G9_DIALT</name>
<dbReference type="EMBL" id="JAGTXO010000012">
    <property type="protein sequence ID" value="KAG8464559.1"/>
    <property type="molecule type" value="Genomic_DNA"/>
</dbReference>
<proteinExistence type="predicted"/>
<comment type="caution">
    <text evidence="1">The sequence shown here is derived from an EMBL/GenBank/DDBJ whole genome shotgun (WGS) entry which is preliminary data.</text>
</comment>
<protein>
    <submittedName>
        <fullName evidence="1">Uncharacterized protein</fullName>
    </submittedName>
</protein>
<sequence>MNRFQFVGAQDFMVPCDASLVFALEGRRELGRCVFDGSACFVLRAAARRGQQVEVICFSAGEELTPELGCDSKPASLDVELDSTQFKCELANLATPAGPALVCLLDGSAAFQIDLGRVTALLDGGDVSSAEAEAAADAPPLPPFVQLEFGPVAFRLYASLATPSNGEGSLAHMHACVVELLRFARSMRPAAQPGRDATSGRDAADLDALLDELSRADGYDAFRRGG</sequence>
<accession>A0A8J6C9G9</accession>
<evidence type="ECO:0000313" key="1">
    <source>
        <dbReference type="EMBL" id="KAG8464559.1"/>
    </source>
</evidence>
<dbReference type="Proteomes" id="UP000751190">
    <property type="component" value="Unassembled WGS sequence"/>
</dbReference>
<keyword evidence="2" id="KW-1185">Reference proteome</keyword>
<dbReference type="AlphaFoldDB" id="A0A8J6C9G9"/>
<evidence type="ECO:0000313" key="2">
    <source>
        <dbReference type="Proteomes" id="UP000751190"/>
    </source>
</evidence>
<gene>
    <name evidence="1" type="ORF">KFE25_009927</name>
</gene>